<feature type="compositionally biased region" description="Basic and acidic residues" evidence="9">
    <location>
        <begin position="555"/>
        <end position="575"/>
    </location>
</feature>
<dbReference type="InterPro" id="IPR028589">
    <property type="entry name" value="SPB1-like"/>
</dbReference>
<evidence type="ECO:0000259" key="12">
    <source>
        <dbReference type="Pfam" id="PF11861"/>
    </source>
</evidence>
<feature type="binding site" evidence="8">
    <location>
        <position position="118"/>
    </location>
    <ligand>
        <name>S-adenosyl-L-methionine</name>
        <dbReference type="ChEBI" id="CHEBI:59789"/>
    </ligand>
</feature>
<evidence type="ECO:0000256" key="7">
    <source>
        <dbReference type="ARBA" id="ARBA00023242"/>
    </source>
</evidence>
<keyword evidence="5 8" id="KW-0808">Transferase</keyword>
<feature type="binding site" evidence="8">
    <location>
        <position position="77"/>
    </location>
    <ligand>
        <name>S-adenosyl-L-methionine</name>
        <dbReference type="ChEBI" id="CHEBI:59789"/>
    </ligand>
</feature>
<feature type="binding site" evidence="8">
    <location>
        <position position="59"/>
    </location>
    <ligand>
        <name>S-adenosyl-L-methionine</name>
        <dbReference type="ChEBI" id="CHEBI:59789"/>
    </ligand>
</feature>
<gene>
    <name evidence="13" type="ORF">NEOLI_000049</name>
</gene>
<keyword evidence="14" id="KW-1185">Reference proteome</keyword>
<evidence type="ECO:0000259" key="10">
    <source>
        <dbReference type="Pfam" id="PF01728"/>
    </source>
</evidence>
<name>A0A1U7LWM0_NEOID</name>
<dbReference type="OMA" id="QRKDKYY"/>
<keyword evidence="6 8" id="KW-0949">S-adenosyl-L-methionine</keyword>
<proteinExistence type="inferred from homology"/>
<keyword evidence="3 8" id="KW-0698">rRNA processing</keyword>
<dbReference type="EMBL" id="LXFE01000126">
    <property type="protein sequence ID" value="OLL27034.1"/>
    <property type="molecule type" value="Genomic_DNA"/>
</dbReference>
<dbReference type="PANTHER" id="PTHR10920:SF13">
    <property type="entry name" value="PRE-RRNA 2'-O-RIBOSE RNA METHYLTRANSFERASE FTSJ3"/>
    <property type="match status" value="1"/>
</dbReference>
<keyword evidence="2 8" id="KW-0690">Ribosome biogenesis</keyword>
<dbReference type="InterPro" id="IPR012920">
    <property type="entry name" value="rRNA_MeTfrase_SPB1-like_C"/>
</dbReference>
<evidence type="ECO:0000256" key="3">
    <source>
        <dbReference type="ARBA" id="ARBA00022552"/>
    </source>
</evidence>
<feature type="domain" description="Ribosomal RNA methyltransferase FtsJ" evidence="10">
    <location>
        <begin position="25"/>
        <end position="201"/>
    </location>
</feature>
<dbReference type="Pfam" id="PF11861">
    <property type="entry name" value="DUF3381"/>
    <property type="match status" value="1"/>
</dbReference>
<feature type="domain" description="DUF3381" evidence="12">
    <location>
        <begin position="235"/>
        <end position="386"/>
    </location>
</feature>
<feature type="region of interest" description="Disordered" evidence="9">
    <location>
        <begin position="546"/>
        <end position="575"/>
    </location>
</feature>
<comment type="subcellular location">
    <subcellularLocation>
        <location evidence="1 8">Nucleus</location>
        <location evidence="1 8">Nucleolus</location>
    </subcellularLocation>
</comment>
<dbReference type="GO" id="GO:0000466">
    <property type="term" value="P:maturation of 5.8S rRNA from tricistronic rRNA transcript (SSU-rRNA, 5.8S rRNA, LSU-rRNA)"/>
    <property type="evidence" value="ECO:0007669"/>
    <property type="project" value="EnsemblFungi"/>
</dbReference>
<dbReference type="STRING" id="1198029.A0A1U7LWM0"/>
<evidence type="ECO:0000259" key="11">
    <source>
        <dbReference type="Pfam" id="PF07780"/>
    </source>
</evidence>
<dbReference type="Gene3D" id="3.40.50.150">
    <property type="entry name" value="Vaccinia Virus protein VP39"/>
    <property type="match status" value="1"/>
</dbReference>
<dbReference type="Proteomes" id="UP000186594">
    <property type="component" value="Unassembled WGS sequence"/>
</dbReference>
<dbReference type="AlphaFoldDB" id="A0A1U7LWM0"/>
<feature type="region of interest" description="Disordered" evidence="9">
    <location>
        <begin position="435"/>
        <end position="457"/>
    </location>
</feature>
<feature type="binding site" evidence="8">
    <location>
        <position position="93"/>
    </location>
    <ligand>
        <name>S-adenosyl-L-methionine</name>
        <dbReference type="ChEBI" id="CHEBI:59789"/>
    </ligand>
</feature>
<accession>A0A1U7LWM0</accession>
<evidence type="ECO:0000256" key="5">
    <source>
        <dbReference type="ARBA" id="ARBA00022679"/>
    </source>
</evidence>
<dbReference type="SUPFAM" id="SSF53335">
    <property type="entry name" value="S-adenosyl-L-methionine-dependent methyltransferases"/>
    <property type="match status" value="1"/>
</dbReference>
<evidence type="ECO:0000256" key="9">
    <source>
        <dbReference type="SAM" id="MobiDB-lite"/>
    </source>
</evidence>
<dbReference type="GO" id="GO:0008650">
    <property type="term" value="F:rRNA (uridine-2'-O-)-methyltransferase activity"/>
    <property type="evidence" value="ECO:0007669"/>
    <property type="project" value="EnsemblFungi"/>
</dbReference>
<dbReference type="InterPro" id="IPR024576">
    <property type="entry name" value="rRNA_MeTfrase_Spb1_DUF3381"/>
</dbReference>
<dbReference type="FunFam" id="3.40.50.150:FF:000004">
    <property type="entry name" value="AdoMet-dependent rRNA methyltransferase SPB1"/>
    <property type="match status" value="1"/>
</dbReference>
<evidence type="ECO:0000256" key="6">
    <source>
        <dbReference type="ARBA" id="ARBA00022691"/>
    </source>
</evidence>
<organism evidence="13 14">
    <name type="scientific">Neolecta irregularis (strain DAH-3)</name>
    <dbReference type="NCBI Taxonomy" id="1198029"/>
    <lineage>
        <taxon>Eukaryota</taxon>
        <taxon>Fungi</taxon>
        <taxon>Dikarya</taxon>
        <taxon>Ascomycota</taxon>
        <taxon>Taphrinomycotina</taxon>
        <taxon>Neolectales</taxon>
        <taxon>Neolectaceae</taxon>
        <taxon>Neolecta</taxon>
    </lineage>
</organism>
<comment type="caution">
    <text evidence="13">The sequence shown here is derived from an EMBL/GenBank/DDBJ whole genome shotgun (WGS) entry which is preliminary data.</text>
</comment>
<dbReference type="InterPro" id="IPR050082">
    <property type="entry name" value="RNA_methyltr_RlmE"/>
</dbReference>
<sequence length="765" mass="86762">MGKSQRKTGKGRLDKYYKLAKEQGYRARSAFKLIQLNKKYNFLEKSKVLIDLCAAPGGWLQVASKYMPVESLIVGVDLVPIRPIPRCTSFVEDITTDKCRAALRGHLKTWKADVVLHDGAPNVGTAWLQDAYSQAELVLSSLKLACEFLVKGGLFITKVFRSKDYNNLLWVFSQLFDKVEATKPPSSRNVSAEIFVVCRGFKAPLKIDPKFLSAKSVFEELPDPEVNQEASVFHPEKKKRHRDGYDEGDYTLFKEFPVSEFVRSAEPIQILGRTNKIGFPVKDEEAQRIKKSDHTTEEILACCTDLKVLGKKDFRNLLRWRASLRDELCLNAKKAETTAEETVEIEPVSEEQQMEDEIKQLSEEQNTLRKRSRRRLNERKQKNVVRMQLGMLTPKDIGIEQTEMQGKDSVFSLKQIEKQGVFSQVADGEMAVDVESSDDDLAESDGGNSEDEDDLDGQLDVMYETYQERKAEMNARYRAQKSREEVDDTEFRGFSDRHDSGDDSVDEDMPSNTLITSLEKEDKPSVGLTRKAALFFNQDIFQEQEGSDLNATVPRKKENKQEPVRDEENDVARDDGLDWDMSQVETAKEPAVDIVTEEAMTLAHKIALKQVKIKDLIDEGFNKHAFYHKQGLPDWFLDDEKRHTKPNIPITAEAAAAVREKLRALNARPIKKVMEAKARKKMKAARKMLKVQQKADVINDTNDMSEKEKASNIQKLMNRAAKKKPKQQVKVVVARGANRGVAGRPKGVGKGKYKVCLMCIAIANI</sequence>
<dbReference type="GO" id="GO:0030687">
    <property type="term" value="C:preribosome, large subunit precursor"/>
    <property type="evidence" value="ECO:0007669"/>
    <property type="project" value="EnsemblFungi"/>
</dbReference>
<feature type="region of interest" description="Disordered" evidence="9">
    <location>
        <begin position="473"/>
        <end position="510"/>
    </location>
</feature>
<feature type="active site" description="Proton acceptor" evidence="8">
    <location>
        <position position="158"/>
    </location>
</feature>
<feature type="binding site" evidence="8">
    <location>
        <position position="57"/>
    </location>
    <ligand>
        <name>S-adenosyl-L-methionine</name>
        <dbReference type="ChEBI" id="CHEBI:59789"/>
    </ligand>
</feature>
<dbReference type="HAMAP" id="MF_01547">
    <property type="entry name" value="RNA_methyltr_E"/>
    <property type="match status" value="1"/>
</dbReference>
<feature type="compositionally biased region" description="Basic residues" evidence="9">
    <location>
        <begin position="368"/>
        <end position="377"/>
    </location>
</feature>
<dbReference type="GO" id="GO:0005730">
    <property type="term" value="C:nucleolus"/>
    <property type="evidence" value="ECO:0007669"/>
    <property type="project" value="UniProtKB-SubCell"/>
</dbReference>
<evidence type="ECO:0000256" key="4">
    <source>
        <dbReference type="ARBA" id="ARBA00022603"/>
    </source>
</evidence>
<evidence type="ECO:0000256" key="1">
    <source>
        <dbReference type="ARBA" id="ARBA00004604"/>
    </source>
</evidence>
<evidence type="ECO:0000313" key="13">
    <source>
        <dbReference type="EMBL" id="OLL27034.1"/>
    </source>
</evidence>
<feature type="compositionally biased region" description="Acidic residues" evidence="9">
    <location>
        <begin position="340"/>
        <end position="355"/>
    </location>
</feature>
<dbReference type="Pfam" id="PF01728">
    <property type="entry name" value="FtsJ"/>
    <property type="match status" value="1"/>
</dbReference>
<dbReference type="OrthoDB" id="1287559at2759"/>
<keyword evidence="7 8" id="KW-0539">Nucleus</keyword>
<evidence type="ECO:0000313" key="14">
    <source>
        <dbReference type="Proteomes" id="UP000186594"/>
    </source>
</evidence>
<reference evidence="13 14" key="1">
    <citation type="submission" date="2016-04" db="EMBL/GenBank/DDBJ databases">
        <title>Evolutionary innovation and constraint leading to complex multicellularity in the Ascomycota.</title>
        <authorList>
            <person name="Cisse O."/>
            <person name="Nguyen A."/>
            <person name="Hewitt D.A."/>
            <person name="Jedd G."/>
            <person name="Stajich J.E."/>
        </authorList>
    </citation>
    <scope>NUCLEOTIDE SEQUENCE [LARGE SCALE GENOMIC DNA]</scope>
    <source>
        <strain evidence="13 14">DAH-3</strain>
    </source>
</reference>
<dbReference type="InterPro" id="IPR002877">
    <property type="entry name" value="RNA_MeTrfase_FtsJ_dom"/>
</dbReference>
<comment type="similarity">
    <text evidence="8">Belongs to the class I-like SAM-binding methyltransferase superfamily. RNA methyltransferase RlmE family. SPB1 subfamily.</text>
</comment>
<dbReference type="InterPro" id="IPR029063">
    <property type="entry name" value="SAM-dependent_MTases_sf"/>
</dbReference>
<dbReference type="Pfam" id="PF07780">
    <property type="entry name" value="Spb1_C"/>
    <property type="match status" value="1"/>
</dbReference>
<keyword evidence="4 8" id="KW-0489">Methyltransferase</keyword>
<dbReference type="GO" id="GO:0000463">
    <property type="term" value="P:maturation of LSU-rRNA from tricistronic rRNA transcript (SSU-rRNA, 5.8S rRNA, LSU-rRNA)"/>
    <property type="evidence" value="ECO:0007669"/>
    <property type="project" value="EnsemblFungi"/>
</dbReference>
<dbReference type="InterPro" id="IPR015507">
    <property type="entry name" value="rRNA-MeTfrase_E"/>
</dbReference>
<feature type="region of interest" description="Disordered" evidence="9">
    <location>
        <begin position="340"/>
        <end position="380"/>
    </location>
</feature>
<evidence type="ECO:0000256" key="2">
    <source>
        <dbReference type="ARBA" id="ARBA00022517"/>
    </source>
</evidence>
<dbReference type="GO" id="GO:0016435">
    <property type="term" value="F:rRNA (guanine) methyltransferase activity"/>
    <property type="evidence" value="ECO:0007669"/>
    <property type="project" value="EnsemblFungi"/>
</dbReference>
<evidence type="ECO:0000256" key="8">
    <source>
        <dbReference type="HAMAP-Rule" id="MF_03163"/>
    </source>
</evidence>
<feature type="compositionally biased region" description="Basic and acidic residues" evidence="9">
    <location>
        <begin position="473"/>
        <end position="501"/>
    </location>
</feature>
<dbReference type="HAMAP" id="MF_03163">
    <property type="entry name" value="RNA_methyltr_E_SPB1"/>
    <property type="match status" value="1"/>
</dbReference>
<dbReference type="PANTHER" id="PTHR10920">
    <property type="entry name" value="RIBOSOMAL RNA METHYLTRANSFERASE"/>
    <property type="match status" value="1"/>
</dbReference>
<feature type="domain" description="Ribosomal RNA methyltransferase SPB1-like C-terminal" evidence="11">
    <location>
        <begin position="557"/>
        <end position="755"/>
    </location>
</feature>
<protein>
    <submittedName>
        <fullName evidence="13">AdoMet-dependent rRNA methyltransferase spb1</fullName>
    </submittedName>
</protein>